<evidence type="ECO:0000313" key="3">
    <source>
        <dbReference type="EMBL" id="WEK36324.1"/>
    </source>
</evidence>
<evidence type="ECO:0000259" key="2">
    <source>
        <dbReference type="Pfam" id="PF03413"/>
    </source>
</evidence>
<keyword evidence="1" id="KW-1133">Transmembrane helix</keyword>
<dbReference type="Pfam" id="PF03413">
    <property type="entry name" value="PepSY"/>
    <property type="match status" value="1"/>
</dbReference>
<keyword evidence="1" id="KW-0812">Transmembrane</keyword>
<name>A0AAJ5WS47_9BACT</name>
<feature type="transmembrane region" description="Helical" evidence="1">
    <location>
        <begin position="12"/>
        <end position="39"/>
    </location>
</feature>
<reference evidence="3" key="1">
    <citation type="submission" date="2023-03" db="EMBL/GenBank/DDBJ databases">
        <title>Andean soil-derived lignocellulolytic bacterial consortium as a source of novel taxa and putative plastic-active enzymes.</title>
        <authorList>
            <person name="Diaz-Garcia L."/>
            <person name="Chuvochina M."/>
            <person name="Feuerriegel G."/>
            <person name="Bunk B."/>
            <person name="Sproer C."/>
            <person name="Streit W.R."/>
            <person name="Rodriguez L.M."/>
            <person name="Overmann J."/>
            <person name="Jimenez D.J."/>
        </authorList>
    </citation>
    <scope>NUCLEOTIDE SEQUENCE</scope>
    <source>
        <strain evidence="3">MAG 7</strain>
    </source>
</reference>
<dbReference type="InterPro" id="IPR005625">
    <property type="entry name" value="PepSY-ass_TM"/>
</dbReference>
<feature type="domain" description="PepSY" evidence="2">
    <location>
        <begin position="61"/>
        <end position="118"/>
    </location>
</feature>
<gene>
    <name evidence="3" type="ORF">P0Y53_02320</name>
</gene>
<dbReference type="EMBL" id="CP119311">
    <property type="protein sequence ID" value="WEK36324.1"/>
    <property type="molecule type" value="Genomic_DNA"/>
</dbReference>
<dbReference type="Pfam" id="PF03929">
    <property type="entry name" value="PepSY_TM"/>
    <property type="match status" value="1"/>
</dbReference>
<feature type="transmembrane region" description="Helical" evidence="1">
    <location>
        <begin position="198"/>
        <end position="218"/>
    </location>
</feature>
<dbReference type="PANTHER" id="PTHR34219">
    <property type="entry name" value="IRON-REGULATED INNER MEMBRANE PROTEIN-RELATED"/>
    <property type="match status" value="1"/>
</dbReference>
<keyword evidence="1" id="KW-0472">Membrane</keyword>
<accession>A0AAJ5WS47</accession>
<evidence type="ECO:0000256" key="1">
    <source>
        <dbReference type="SAM" id="Phobius"/>
    </source>
</evidence>
<dbReference type="AlphaFoldDB" id="A0AAJ5WS47"/>
<dbReference type="Proteomes" id="UP001220610">
    <property type="component" value="Chromosome"/>
</dbReference>
<protein>
    <submittedName>
        <fullName evidence="3">PepSY-associated TM helix domain-containing protein</fullName>
    </submittedName>
</protein>
<dbReference type="InterPro" id="IPR025711">
    <property type="entry name" value="PepSY"/>
</dbReference>
<sequence>MRAKKLTLKKLAGYVHLWLGLGSGLVIVIVALTGALYAFQPELSEACYSYLHVEPRDQLYLPLSQIKAKAEKELPGKQVSRISYAGRDHTVAVSFNSRKENYYYIVYLDPYTGNLVKVKNMNREFFRQVLNGHMHLWLPDPVGNTIVIWAALIFGIIIVTGIVLWWPKKWSKATRKQSFRLKLAASPKRLNYDLHNVLGFYASWIMLFVVLTGMVWGFESVRNAEYWLFSGGKKFPGAPREQSKPADSITGNPLDRIQQQINARYAQVGRIQYLLPPAKTALITVRCFPEEMRNFNADYLYFDRYAAKEILSNARGKYADANSGERINRMNYDIHTGQIGGFPLRLAVFLAALVTASLPITGFYIWWGKQKKQQKPAAGRKGKAQAAQQPAAIA</sequence>
<feature type="transmembrane region" description="Helical" evidence="1">
    <location>
        <begin position="146"/>
        <end position="166"/>
    </location>
</feature>
<organism evidence="3 4">
    <name type="scientific">Candidatus Pseudobacter hemicellulosilyticus</name>
    <dbReference type="NCBI Taxonomy" id="3121375"/>
    <lineage>
        <taxon>Bacteria</taxon>
        <taxon>Pseudomonadati</taxon>
        <taxon>Bacteroidota</taxon>
        <taxon>Chitinophagia</taxon>
        <taxon>Chitinophagales</taxon>
        <taxon>Chitinophagaceae</taxon>
        <taxon>Pseudobacter</taxon>
    </lineage>
</organism>
<feature type="transmembrane region" description="Helical" evidence="1">
    <location>
        <begin position="346"/>
        <end position="367"/>
    </location>
</feature>
<proteinExistence type="predicted"/>
<evidence type="ECO:0000313" key="4">
    <source>
        <dbReference type="Proteomes" id="UP001220610"/>
    </source>
</evidence>